<dbReference type="EMBL" id="CP137309">
    <property type="protein sequence ID" value="WQF82708.1"/>
    <property type="molecule type" value="Genomic_DNA"/>
</dbReference>
<reference evidence="2" key="1">
    <citation type="journal article" date="2023" name="bioRxiv">
        <title>Complete genome of the Medicago anthracnose fungus, Colletotrichum destructivum, reveals a mini-chromosome-like region within a core chromosome.</title>
        <authorList>
            <person name="Lapalu N."/>
            <person name="Simon A."/>
            <person name="Lu A."/>
            <person name="Plaumann P.-L."/>
            <person name="Amselem J."/>
            <person name="Pigne S."/>
            <person name="Auger A."/>
            <person name="Koch C."/>
            <person name="Dallery J.-F."/>
            <person name="O'Connell R.J."/>
        </authorList>
    </citation>
    <scope>NUCLEOTIDE SEQUENCE [LARGE SCALE GENOMIC DNA]</scope>
    <source>
        <strain evidence="2">CBS 520.97</strain>
    </source>
</reference>
<proteinExistence type="predicted"/>
<organism evidence="1 2">
    <name type="scientific">Colletotrichum destructivum</name>
    <dbReference type="NCBI Taxonomy" id="34406"/>
    <lineage>
        <taxon>Eukaryota</taxon>
        <taxon>Fungi</taxon>
        <taxon>Dikarya</taxon>
        <taxon>Ascomycota</taxon>
        <taxon>Pezizomycotina</taxon>
        <taxon>Sordariomycetes</taxon>
        <taxon>Hypocreomycetidae</taxon>
        <taxon>Glomerellales</taxon>
        <taxon>Glomerellaceae</taxon>
        <taxon>Colletotrichum</taxon>
        <taxon>Colletotrichum destructivum species complex</taxon>
    </lineage>
</organism>
<dbReference type="Proteomes" id="UP001322277">
    <property type="component" value="Chromosome 5"/>
</dbReference>
<dbReference type="RefSeq" id="XP_062779932.1">
    <property type="nucleotide sequence ID" value="XM_062923881.1"/>
</dbReference>
<name>A0AAX4II45_9PEZI</name>
<evidence type="ECO:0000313" key="1">
    <source>
        <dbReference type="EMBL" id="WQF82708.1"/>
    </source>
</evidence>
<dbReference type="GeneID" id="87944225"/>
<sequence>MPLFILFNERSHMGIVWPLVWPLLLVHIKPSCSPRAGFSWIHTIPVGCLDRRGRHTTRVMRCIASRETKQALWMAYATGFHFMDAYRVGILFVSEDDISVFELGPFVLSVQFVHAVAAWPFSWKKSSRPTFNYHRTLNFQL</sequence>
<accession>A0AAX4II45</accession>
<protein>
    <recommendedName>
        <fullName evidence="3">Secreted protein</fullName>
    </recommendedName>
</protein>
<dbReference type="AlphaFoldDB" id="A0AAX4II45"/>
<evidence type="ECO:0000313" key="2">
    <source>
        <dbReference type="Proteomes" id="UP001322277"/>
    </source>
</evidence>
<keyword evidence="2" id="KW-1185">Reference proteome</keyword>
<dbReference type="KEGG" id="cdet:87944225"/>
<gene>
    <name evidence="1" type="ORF">CDEST_07722</name>
</gene>
<evidence type="ECO:0008006" key="3">
    <source>
        <dbReference type="Google" id="ProtNLM"/>
    </source>
</evidence>